<dbReference type="Gene3D" id="1.10.640.10">
    <property type="entry name" value="Haem peroxidase domain superfamily, animal type"/>
    <property type="match status" value="1"/>
</dbReference>
<dbReference type="GeneTree" id="ENSGT00940000166204"/>
<dbReference type="PROSITE" id="PS50292">
    <property type="entry name" value="PEROXIDASE_3"/>
    <property type="match status" value="1"/>
</dbReference>
<evidence type="ECO:0000256" key="1">
    <source>
        <dbReference type="PIRSR" id="PIRSR619791-2"/>
    </source>
</evidence>
<accession>A0A3B4YLH7</accession>
<dbReference type="InterPro" id="IPR019791">
    <property type="entry name" value="Haem_peroxidase_animal"/>
</dbReference>
<feature type="region of interest" description="Disordered" evidence="2">
    <location>
        <begin position="93"/>
        <end position="113"/>
    </location>
</feature>
<feature type="compositionally biased region" description="Polar residues" evidence="2">
    <location>
        <begin position="99"/>
        <end position="113"/>
    </location>
</feature>
<keyword evidence="1" id="KW-0408">Iron</keyword>
<dbReference type="FunFam" id="1.10.640.10:FF:000019">
    <property type="entry name" value="Eosinophil peroxidase"/>
    <property type="match status" value="1"/>
</dbReference>
<dbReference type="SUPFAM" id="SSF48113">
    <property type="entry name" value="Heme-dependent peroxidases"/>
    <property type="match status" value="1"/>
</dbReference>
<feature type="binding site" description="axial binding residue" evidence="1">
    <location>
        <position position="223"/>
    </location>
    <ligand>
        <name>heme b</name>
        <dbReference type="ChEBI" id="CHEBI:60344"/>
    </ligand>
    <ligandPart>
        <name>Fe</name>
        <dbReference type="ChEBI" id="CHEBI:18248"/>
    </ligandPart>
</feature>
<name>A0A3B4YLH7_SERLL</name>
<dbReference type="Ensembl" id="ENSSLDT00000029968.1">
    <property type="protein sequence ID" value="ENSSLDP00000029116.1"/>
    <property type="gene ID" value="ENSSLDG00000022473.1"/>
</dbReference>
<keyword evidence="1" id="KW-0349">Heme</keyword>
<reference evidence="3" key="1">
    <citation type="submission" date="2025-08" db="UniProtKB">
        <authorList>
            <consortium name="Ensembl"/>
        </authorList>
    </citation>
    <scope>IDENTIFICATION</scope>
</reference>
<keyword evidence="4" id="KW-1185">Reference proteome</keyword>
<proteinExistence type="predicted"/>
<dbReference type="GO" id="GO:0005615">
    <property type="term" value="C:extracellular space"/>
    <property type="evidence" value="ECO:0007669"/>
    <property type="project" value="TreeGrafter"/>
</dbReference>
<dbReference type="Pfam" id="PF03098">
    <property type="entry name" value="An_peroxidase"/>
    <property type="match status" value="1"/>
</dbReference>
<protein>
    <submittedName>
        <fullName evidence="3">Eosinophil peroxidase</fullName>
    </submittedName>
</protein>
<dbReference type="AlphaFoldDB" id="A0A3B4YLH7"/>
<evidence type="ECO:0000256" key="2">
    <source>
        <dbReference type="SAM" id="MobiDB-lite"/>
    </source>
</evidence>
<dbReference type="InterPro" id="IPR037120">
    <property type="entry name" value="Haem_peroxidase_sf_animal"/>
</dbReference>
<keyword evidence="1" id="KW-0479">Metal-binding</keyword>
<dbReference type="InterPro" id="IPR010255">
    <property type="entry name" value="Haem_peroxidase_sf"/>
</dbReference>
<dbReference type="GO" id="GO:0006979">
    <property type="term" value="P:response to oxidative stress"/>
    <property type="evidence" value="ECO:0007669"/>
    <property type="project" value="InterPro"/>
</dbReference>
<organism evidence="3 4">
    <name type="scientific">Seriola lalandi dorsalis</name>
    <dbReference type="NCBI Taxonomy" id="1841481"/>
    <lineage>
        <taxon>Eukaryota</taxon>
        <taxon>Metazoa</taxon>
        <taxon>Chordata</taxon>
        <taxon>Craniata</taxon>
        <taxon>Vertebrata</taxon>
        <taxon>Euteleostomi</taxon>
        <taxon>Actinopterygii</taxon>
        <taxon>Neopterygii</taxon>
        <taxon>Teleostei</taxon>
        <taxon>Neoteleostei</taxon>
        <taxon>Acanthomorphata</taxon>
        <taxon>Carangaria</taxon>
        <taxon>Carangiformes</taxon>
        <taxon>Carangidae</taxon>
        <taxon>Seriola</taxon>
    </lineage>
</organism>
<reference evidence="3" key="2">
    <citation type="submission" date="2025-09" db="UniProtKB">
        <authorList>
            <consortium name="Ensembl"/>
        </authorList>
    </citation>
    <scope>IDENTIFICATION</scope>
</reference>
<dbReference type="GO" id="GO:0004601">
    <property type="term" value="F:peroxidase activity"/>
    <property type="evidence" value="ECO:0007669"/>
    <property type="project" value="InterPro"/>
</dbReference>
<sequence length="396" mass="43845">IPLSDPRNGIQSCMPFFRSAPSCHAAVLPHQHREQLNAITSFVDASMVYGSSTGLASALRNRSSPLGSMALNSQHSDQELSYMPFLPRQQVHLDPCGPRNSTTSGASDRSTHWENTTSCFQADSRANEHLGMIALHTLFLREHNRLVSELHLLNPHWSPDVLYQEARKIMGAIHQILTWEHYLPRVLGDIAMSLLMPPYEGYNPEVDPSIANVFAAAAFRFAHVTVQPVVTRLGPGYTMNSQHPPLPLHHSLFASWRVVEEGIDPVLRGLLLSPAKLQTPGQMMVEELTERLFQAQGGMPLDLGALNLQRGRDHGLPYGSWRRFCGLSVPNSTTELAEILGNFTLAHKFQLLYGTPHNIDVWVGAISEPALDGGRVGPLLACLLARQFRALRDGDR</sequence>
<evidence type="ECO:0000313" key="3">
    <source>
        <dbReference type="Ensembl" id="ENSSLDP00000029116.1"/>
    </source>
</evidence>
<dbReference type="PANTHER" id="PTHR11475">
    <property type="entry name" value="OXIDASE/PEROXIDASE"/>
    <property type="match status" value="1"/>
</dbReference>
<dbReference type="PANTHER" id="PTHR11475:SF63">
    <property type="entry name" value="EOSINOPHIL PEROXIDASE"/>
    <property type="match status" value="1"/>
</dbReference>
<dbReference type="GO" id="GO:0020037">
    <property type="term" value="F:heme binding"/>
    <property type="evidence" value="ECO:0007669"/>
    <property type="project" value="InterPro"/>
</dbReference>
<dbReference type="STRING" id="1841481.ENSSLDP00000029116"/>
<dbReference type="GO" id="GO:0046872">
    <property type="term" value="F:metal ion binding"/>
    <property type="evidence" value="ECO:0007669"/>
    <property type="project" value="UniProtKB-KW"/>
</dbReference>
<dbReference type="PRINTS" id="PR00457">
    <property type="entry name" value="ANPEROXIDASE"/>
</dbReference>
<evidence type="ECO:0000313" key="4">
    <source>
        <dbReference type="Proteomes" id="UP000261360"/>
    </source>
</evidence>
<dbReference type="Proteomes" id="UP000261360">
    <property type="component" value="Unplaced"/>
</dbReference>